<dbReference type="Proteomes" id="UP001265700">
    <property type="component" value="Unassembled WGS sequence"/>
</dbReference>
<feature type="region of interest" description="Disordered" evidence="1">
    <location>
        <begin position="1"/>
        <end position="34"/>
    </location>
</feature>
<dbReference type="EMBL" id="JAVDWU010000004">
    <property type="protein sequence ID" value="MDR7150313.1"/>
    <property type="molecule type" value="Genomic_DNA"/>
</dbReference>
<comment type="caution">
    <text evidence="2">The sequence shown here is derived from an EMBL/GenBank/DDBJ whole genome shotgun (WGS) entry which is preliminary data.</text>
</comment>
<reference evidence="2 3" key="1">
    <citation type="submission" date="2023-07" db="EMBL/GenBank/DDBJ databases">
        <title>Sorghum-associated microbial communities from plants grown in Nebraska, USA.</title>
        <authorList>
            <person name="Schachtman D."/>
        </authorList>
    </citation>
    <scope>NUCLEOTIDE SEQUENCE [LARGE SCALE GENOMIC DNA]</scope>
    <source>
        <strain evidence="2 3">4249</strain>
    </source>
</reference>
<proteinExistence type="predicted"/>
<accession>A0ABU1WM01</accession>
<protein>
    <submittedName>
        <fullName evidence="2">Uncharacterized protein</fullName>
    </submittedName>
</protein>
<evidence type="ECO:0000313" key="3">
    <source>
        <dbReference type="Proteomes" id="UP001265700"/>
    </source>
</evidence>
<evidence type="ECO:0000313" key="2">
    <source>
        <dbReference type="EMBL" id="MDR7150313.1"/>
    </source>
</evidence>
<sequence length="34" mass="3814">MPPDPTKRPIEFITPEDTKDKPKESTEGNSKKAT</sequence>
<keyword evidence="3" id="KW-1185">Reference proteome</keyword>
<organism evidence="2 3">
    <name type="scientific">Hydrogenophaga palleronii</name>
    <dbReference type="NCBI Taxonomy" id="65655"/>
    <lineage>
        <taxon>Bacteria</taxon>
        <taxon>Pseudomonadati</taxon>
        <taxon>Pseudomonadota</taxon>
        <taxon>Betaproteobacteria</taxon>
        <taxon>Burkholderiales</taxon>
        <taxon>Comamonadaceae</taxon>
        <taxon>Hydrogenophaga</taxon>
    </lineage>
</organism>
<gene>
    <name evidence="2" type="ORF">J2W49_002271</name>
</gene>
<name>A0ABU1WM01_9BURK</name>
<evidence type="ECO:0000256" key="1">
    <source>
        <dbReference type="SAM" id="MobiDB-lite"/>
    </source>
</evidence>